<dbReference type="RefSeq" id="WP_379712244.1">
    <property type="nucleotide sequence ID" value="NZ_JBHTBS010000004.1"/>
</dbReference>
<organism evidence="2 3">
    <name type="scientific">Haloferula chungangensis</name>
    <dbReference type="NCBI Taxonomy" id="1048331"/>
    <lineage>
        <taxon>Bacteria</taxon>
        <taxon>Pseudomonadati</taxon>
        <taxon>Verrucomicrobiota</taxon>
        <taxon>Verrucomicrobiia</taxon>
        <taxon>Verrucomicrobiales</taxon>
        <taxon>Verrucomicrobiaceae</taxon>
        <taxon>Haloferula</taxon>
    </lineage>
</organism>
<reference evidence="3" key="1">
    <citation type="journal article" date="2019" name="Int. J. Syst. Evol. Microbiol.">
        <title>The Global Catalogue of Microorganisms (GCM) 10K type strain sequencing project: providing services to taxonomists for standard genome sequencing and annotation.</title>
        <authorList>
            <consortium name="The Broad Institute Genomics Platform"/>
            <consortium name="The Broad Institute Genome Sequencing Center for Infectious Disease"/>
            <person name="Wu L."/>
            <person name="Ma J."/>
        </authorList>
    </citation>
    <scope>NUCLEOTIDE SEQUENCE [LARGE SCALE GENOMIC DNA]</scope>
    <source>
        <strain evidence="3">CGMCC 4.1467</strain>
    </source>
</reference>
<proteinExistence type="predicted"/>
<name>A0ABW2L5R3_9BACT</name>
<gene>
    <name evidence="2" type="ORF">ACFQY0_11015</name>
</gene>
<dbReference type="EMBL" id="JBHTBS010000004">
    <property type="protein sequence ID" value="MFC7337709.1"/>
    <property type="molecule type" value="Genomic_DNA"/>
</dbReference>
<keyword evidence="3" id="KW-1185">Reference proteome</keyword>
<dbReference type="Pfam" id="PF07361">
    <property type="entry name" value="Cytochrom_B562"/>
    <property type="match status" value="1"/>
</dbReference>
<feature type="chain" id="PRO_5046125378" evidence="1">
    <location>
        <begin position="22"/>
        <end position="135"/>
    </location>
</feature>
<feature type="signal peptide" evidence="1">
    <location>
        <begin position="1"/>
        <end position="21"/>
    </location>
</feature>
<evidence type="ECO:0000313" key="2">
    <source>
        <dbReference type="EMBL" id="MFC7337709.1"/>
    </source>
</evidence>
<keyword evidence="1" id="KW-0732">Signal</keyword>
<sequence length="135" mass="14753">MKKFLIPMLLGALMPVMSVRADDSPVAKEMEVIDDAYKALRRTDDAAEGAKLARAAQAGVLKAITMTPEFIEAGGHAAGKEAGTVEYKKQMAQLFIIFCDVEAAFLAKDFDKVQELVGALKDSKKKGHEEFMEDE</sequence>
<evidence type="ECO:0000313" key="3">
    <source>
        <dbReference type="Proteomes" id="UP001596472"/>
    </source>
</evidence>
<accession>A0ABW2L5R3</accession>
<comment type="caution">
    <text evidence="2">The sequence shown here is derived from an EMBL/GenBank/DDBJ whole genome shotgun (WGS) entry which is preliminary data.</text>
</comment>
<dbReference type="Proteomes" id="UP001596472">
    <property type="component" value="Unassembled WGS sequence"/>
</dbReference>
<dbReference type="InterPro" id="IPR009155">
    <property type="entry name" value="Cyt_b562"/>
</dbReference>
<dbReference type="Gene3D" id="1.20.120.10">
    <property type="entry name" value="Cytochrome c/b562"/>
    <property type="match status" value="1"/>
</dbReference>
<evidence type="ECO:0000256" key="1">
    <source>
        <dbReference type="SAM" id="SignalP"/>
    </source>
</evidence>
<protein>
    <submittedName>
        <fullName evidence="2">Cytochrome b562</fullName>
    </submittedName>
</protein>